<sequence>MSTHNSQPPIELIHYPERNQSLWPEPSSSPAPASTPCLLPRRTRSPSHPTGFCRSCSVHCVTTRSSPMLRGQALRLVIVSTSAPAMMLVSAVFLSSSVLIGGG</sequence>
<dbReference type="Gramene" id="TRITD2Av1G246410.1">
    <property type="protein sequence ID" value="TRITD2Av1G246410.1"/>
    <property type="gene ID" value="TRITD2Av1G246410"/>
</dbReference>
<evidence type="ECO:0000313" key="3">
    <source>
        <dbReference type="EMBL" id="VAH35621.1"/>
    </source>
</evidence>
<proteinExistence type="predicted"/>
<dbReference type="Proteomes" id="UP000324705">
    <property type="component" value="Chromosome 2A"/>
</dbReference>
<reference evidence="3 4" key="1">
    <citation type="submission" date="2017-09" db="EMBL/GenBank/DDBJ databases">
        <authorList>
            <consortium name="International Durum Wheat Genome Sequencing Consortium (IDWGSC)"/>
            <person name="Milanesi L."/>
        </authorList>
    </citation>
    <scope>NUCLEOTIDE SEQUENCE [LARGE SCALE GENOMIC DNA]</scope>
    <source>
        <strain evidence="4">cv. Svevo</strain>
    </source>
</reference>
<feature type="region of interest" description="Disordered" evidence="1">
    <location>
        <begin position="20"/>
        <end position="41"/>
    </location>
</feature>
<evidence type="ECO:0000313" key="4">
    <source>
        <dbReference type="Proteomes" id="UP000324705"/>
    </source>
</evidence>
<dbReference type="EMBL" id="LT934113">
    <property type="protein sequence ID" value="VAH35621.1"/>
    <property type="molecule type" value="Genomic_DNA"/>
</dbReference>
<organism evidence="3 4">
    <name type="scientific">Triticum turgidum subsp. durum</name>
    <name type="common">Durum wheat</name>
    <name type="synonym">Triticum durum</name>
    <dbReference type="NCBI Taxonomy" id="4567"/>
    <lineage>
        <taxon>Eukaryota</taxon>
        <taxon>Viridiplantae</taxon>
        <taxon>Streptophyta</taxon>
        <taxon>Embryophyta</taxon>
        <taxon>Tracheophyta</taxon>
        <taxon>Spermatophyta</taxon>
        <taxon>Magnoliopsida</taxon>
        <taxon>Liliopsida</taxon>
        <taxon>Poales</taxon>
        <taxon>Poaceae</taxon>
        <taxon>BOP clade</taxon>
        <taxon>Pooideae</taxon>
        <taxon>Triticodae</taxon>
        <taxon>Triticeae</taxon>
        <taxon>Triticinae</taxon>
        <taxon>Triticum</taxon>
    </lineage>
</organism>
<accession>A0A9R1RBT0</accession>
<dbReference type="AlphaFoldDB" id="A0A9R1RBT0"/>
<protein>
    <submittedName>
        <fullName evidence="3">Uncharacterized protein</fullName>
    </submittedName>
</protein>
<keyword evidence="2" id="KW-1133">Transmembrane helix</keyword>
<feature type="compositionally biased region" description="Low complexity" evidence="1">
    <location>
        <begin position="21"/>
        <end position="40"/>
    </location>
</feature>
<keyword evidence="4" id="KW-1185">Reference proteome</keyword>
<name>A0A9R1RBT0_TRITD</name>
<evidence type="ECO:0000256" key="1">
    <source>
        <dbReference type="SAM" id="MobiDB-lite"/>
    </source>
</evidence>
<gene>
    <name evidence="3" type="ORF">TRITD_2Av1G246410</name>
</gene>
<keyword evidence="2" id="KW-0812">Transmembrane</keyword>
<feature type="transmembrane region" description="Helical" evidence="2">
    <location>
        <begin position="73"/>
        <end position="100"/>
    </location>
</feature>
<evidence type="ECO:0000256" key="2">
    <source>
        <dbReference type="SAM" id="Phobius"/>
    </source>
</evidence>
<keyword evidence="2" id="KW-0472">Membrane</keyword>